<comment type="caution">
    <text evidence="1">The sequence shown here is derived from an EMBL/GenBank/DDBJ whole genome shotgun (WGS) entry which is preliminary data.</text>
</comment>
<accession>A0ABQ9ZM57</accession>
<reference evidence="1 2" key="1">
    <citation type="journal article" date="2023" name="Nucleic Acids Res.">
        <title>The hologenome of Daphnia magna reveals possible DNA methylation and microbiome-mediated evolution of the host genome.</title>
        <authorList>
            <person name="Chaturvedi A."/>
            <person name="Li X."/>
            <person name="Dhandapani V."/>
            <person name="Marshall H."/>
            <person name="Kissane S."/>
            <person name="Cuenca-Cambronero M."/>
            <person name="Asole G."/>
            <person name="Calvet F."/>
            <person name="Ruiz-Romero M."/>
            <person name="Marangio P."/>
            <person name="Guigo R."/>
            <person name="Rago D."/>
            <person name="Mirbahai L."/>
            <person name="Eastwood N."/>
            <person name="Colbourne J.K."/>
            <person name="Zhou J."/>
            <person name="Mallon E."/>
            <person name="Orsini L."/>
        </authorList>
    </citation>
    <scope>NUCLEOTIDE SEQUENCE [LARGE SCALE GENOMIC DNA]</scope>
    <source>
        <strain evidence="1">LRV0_1</strain>
    </source>
</reference>
<sequence>MKRRDRHHRAEIAWCRSIVADPTIAAESAQQRQTARLRPSTIYNKLVQLEFAKTWSEETWASVEIGTTIDGNSSAGLSVYHQHLHDTLLNIDEITRLHGSSERRMAGVPVMPADHIDSNAAADLDIGRKMTTD</sequence>
<dbReference type="EMBL" id="JAOYFB010000004">
    <property type="protein sequence ID" value="KAK4014001.1"/>
    <property type="molecule type" value="Genomic_DNA"/>
</dbReference>
<evidence type="ECO:0000313" key="2">
    <source>
        <dbReference type="Proteomes" id="UP001234178"/>
    </source>
</evidence>
<name>A0ABQ9ZM57_9CRUS</name>
<gene>
    <name evidence="1" type="ORF">OUZ56_026549</name>
</gene>
<protein>
    <submittedName>
        <fullName evidence="1">Uncharacterized protein</fullName>
    </submittedName>
</protein>
<organism evidence="1 2">
    <name type="scientific">Daphnia magna</name>
    <dbReference type="NCBI Taxonomy" id="35525"/>
    <lineage>
        <taxon>Eukaryota</taxon>
        <taxon>Metazoa</taxon>
        <taxon>Ecdysozoa</taxon>
        <taxon>Arthropoda</taxon>
        <taxon>Crustacea</taxon>
        <taxon>Branchiopoda</taxon>
        <taxon>Diplostraca</taxon>
        <taxon>Cladocera</taxon>
        <taxon>Anomopoda</taxon>
        <taxon>Daphniidae</taxon>
        <taxon>Daphnia</taxon>
    </lineage>
</organism>
<dbReference type="Proteomes" id="UP001234178">
    <property type="component" value="Unassembled WGS sequence"/>
</dbReference>
<keyword evidence="2" id="KW-1185">Reference proteome</keyword>
<evidence type="ECO:0000313" key="1">
    <source>
        <dbReference type="EMBL" id="KAK4014001.1"/>
    </source>
</evidence>
<proteinExistence type="predicted"/>